<accession>A0A2N4T0G0</accession>
<feature type="region of interest" description="Disordered" evidence="1">
    <location>
        <begin position="236"/>
        <end position="255"/>
    </location>
</feature>
<sequence length="335" mass="34508">MASAPVADGSPPPAAQPVRASAAVRTTVSRGEVAARVMSAVLGSWGRREGLFPAYAGARAPAGWWGPARRVSARPPPRASRGGGVGALRAVAGRARAGRVLDGVAAGRVRAAELREQAQPPSRPRDLLLGAGRLPLVGEDLEAHDPLLVLGAGDGQAAGQGRARALLELLDLGEGLAALLVVVVDVRAQLRRGRTGARPLEVGGLQVRGIALAHVAERAVLPRAQRLLARGGDGVLRLRRPPGAPRHRPAREQPLGEHLAQLRVDLRVGGVPDVTHGGAELPGEVVAGHRARGQQRQQGGAEAHGERSLPCGGGGGTSLSGRDPARGVGSHYEHR</sequence>
<evidence type="ECO:0000256" key="1">
    <source>
        <dbReference type="SAM" id="MobiDB-lite"/>
    </source>
</evidence>
<dbReference type="AlphaFoldDB" id="A0A2N4T0G0"/>
<comment type="caution">
    <text evidence="2">The sequence shown here is derived from an EMBL/GenBank/DDBJ whole genome shotgun (WGS) entry which is preliminary data.</text>
</comment>
<feature type="compositionally biased region" description="Basic residues" evidence="1">
    <location>
        <begin position="237"/>
        <end position="249"/>
    </location>
</feature>
<name>A0A2N4T0G0_9MICC</name>
<feature type="region of interest" description="Disordered" evidence="1">
    <location>
        <begin position="273"/>
        <end position="335"/>
    </location>
</feature>
<dbReference type="Proteomes" id="UP000234632">
    <property type="component" value="Unassembled WGS sequence"/>
</dbReference>
<dbReference type="EMBL" id="LOMZ01000001">
    <property type="protein sequence ID" value="PLC11722.1"/>
    <property type="molecule type" value="Genomic_DNA"/>
</dbReference>
<feature type="region of interest" description="Disordered" evidence="1">
    <location>
        <begin position="1"/>
        <end position="21"/>
    </location>
</feature>
<reference evidence="2 3" key="1">
    <citation type="submission" date="2015-12" db="EMBL/GenBank/DDBJ databases">
        <authorList>
            <person name="Shamseldin A."/>
            <person name="Moawad H."/>
            <person name="Abd El-Rahim W.M."/>
            <person name="Sadowsky M.J."/>
        </authorList>
    </citation>
    <scope>NUCLEOTIDE SEQUENCE [LARGE SCALE GENOMIC DNA]</scope>
    <source>
        <strain evidence="2 3">S43</strain>
    </source>
</reference>
<proteinExistence type="predicted"/>
<evidence type="ECO:0000313" key="2">
    <source>
        <dbReference type="EMBL" id="PLC11722.1"/>
    </source>
</evidence>
<organism evidence="2 3">
    <name type="scientific">Kocuria flava</name>
    <dbReference type="NCBI Taxonomy" id="446860"/>
    <lineage>
        <taxon>Bacteria</taxon>
        <taxon>Bacillati</taxon>
        <taxon>Actinomycetota</taxon>
        <taxon>Actinomycetes</taxon>
        <taxon>Micrococcales</taxon>
        <taxon>Micrococcaceae</taxon>
        <taxon>Kocuria</taxon>
    </lineage>
</organism>
<protein>
    <submittedName>
        <fullName evidence="2">Uncharacterized protein</fullName>
    </submittedName>
</protein>
<gene>
    <name evidence="2" type="ORF">AUQ48_05060</name>
</gene>
<evidence type="ECO:0000313" key="3">
    <source>
        <dbReference type="Proteomes" id="UP000234632"/>
    </source>
</evidence>